<feature type="domain" description="Lnb N-terminal periplasmic" evidence="2">
    <location>
        <begin position="131"/>
        <end position="285"/>
    </location>
</feature>
<name>A0A4R7BJG6_9HYPH</name>
<protein>
    <submittedName>
        <fullName evidence="3">Uncharacterized protein DUF4105</fullName>
    </submittedName>
</protein>
<keyword evidence="1" id="KW-0472">Membrane</keyword>
<evidence type="ECO:0000256" key="1">
    <source>
        <dbReference type="SAM" id="Phobius"/>
    </source>
</evidence>
<dbReference type="Pfam" id="PF13387">
    <property type="entry name" value="Lnb_N"/>
    <property type="match status" value="1"/>
</dbReference>
<dbReference type="InterPro" id="IPR025178">
    <property type="entry name" value="Lnb_N"/>
</dbReference>
<evidence type="ECO:0000313" key="3">
    <source>
        <dbReference type="EMBL" id="TDR85484.1"/>
    </source>
</evidence>
<dbReference type="EMBL" id="SNZR01000017">
    <property type="protein sequence ID" value="TDR85484.1"/>
    <property type="molecule type" value="Genomic_DNA"/>
</dbReference>
<comment type="caution">
    <text evidence="3">The sequence shown here is derived from an EMBL/GenBank/DDBJ whole genome shotgun (WGS) entry which is preliminary data.</text>
</comment>
<sequence length="341" mass="37663">MPMGGPSPVSRPARLPSVALSLVALIGGAWLLGALFFQFDPPLRGLLMAGAAAVAMAIVALAWTRRLAALLVLVACLAAAAVWWASILPSNDRDWAPDVAHGVTGTIDGTSVVLHHVRDFAWRTETDADIRWVTRRYDLDDLRSVDLLTSVWDNPAIAHTLLSFGFADGRHVVFSAEIRRKRHEAFSAIGGFFKRFELVLIAAEERDIVRLRTTIRREDVSLFPLRVPPDAARRLFRSYIDRANELATRPEFYQTVTTNCTTVVVRLAQEAGRGIPLDWRILLSGYLPDYLSDHGAIASDRPLDEIKASAKISPLARRETAGDDFSRLIRSGDLFVTATAR</sequence>
<dbReference type="OrthoDB" id="274718at2"/>
<keyword evidence="1" id="KW-0812">Transmembrane</keyword>
<gene>
    <name evidence="3" type="ORF">EV668_4606</name>
</gene>
<feature type="transmembrane region" description="Helical" evidence="1">
    <location>
        <begin position="70"/>
        <end position="88"/>
    </location>
</feature>
<evidence type="ECO:0000259" key="2">
    <source>
        <dbReference type="Pfam" id="PF13387"/>
    </source>
</evidence>
<accession>A0A4R7BJG6</accession>
<proteinExistence type="predicted"/>
<keyword evidence="4" id="KW-1185">Reference proteome</keyword>
<evidence type="ECO:0000313" key="4">
    <source>
        <dbReference type="Proteomes" id="UP000295122"/>
    </source>
</evidence>
<feature type="transmembrane region" description="Helical" evidence="1">
    <location>
        <begin position="20"/>
        <end position="39"/>
    </location>
</feature>
<organism evidence="3 4">
    <name type="scientific">Enterovirga rhinocerotis</name>
    <dbReference type="NCBI Taxonomy" id="1339210"/>
    <lineage>
        <taxon>Bacteria</taxon>
        <taxon>Pseudomonadati</taxon>
        <taxon>Pseudomonadota</taxon>
        <taxon>Alphaproteobacteria</taxon>
        <taxon>Hyphomicrobiales</taxon>
        <taxon>Methylobacteriaceae</taxon>
        <taxon>Enterovirga</taxon>
    </lineage>
</organism>
<keyword evidence="1" id="KW-1133">Transmembrane helix</keyword>
<dbReference type="AlphaFoldDB" id="A0A4R7BJG6"/>
<feature type="transmembrane region" description="Helical" evidence="1">
    <location>
        <begin position="45"/>
        <end position="63"/>
    </location>
</feature>
<dbReference type="Proteomes" id="UP000295122">
    <property type="component" value="Unassembled WGS sequence"/>
</dbReference>
<reference evidence="3 4" key="1">
    <citation type="submission" date="2019-03" db="EMBL/GenBank/DDBJ databases">
        <title>Genomic Encyclopedia of Type Strains, Phase IV (KMG-IV): sequencing the most valuable type-strain genomes for metagenomic binning, comparative biology and taxonomic classification.</title>
        <authorList>
            <person name="Goeker M."/>
        </authorList>
    </citation>
    <scope>NUCLEOTIDE SEQUENCE [LARGE SCALE GENOMIC DNA]</scope>
    <source>
        <strain evidence="3 4">DSM 25903</strain>
    </source>
</reference>